<gene>
    <name evidence="2" type="ORF">HOLleu_35936</name>
</gene>
<accession>A0A9Q1BDA4</accession>
<dbReference type="Pfam" id="PF26215">
    <property type="entry name" value="HTH_animal"/>
    <property type="match status" value="1"/>
</dbReference>
<proteinExistence type="predicted"/>
<dbReference type="PANTHER" id="PTHR21301">
    <property type="entry name" value="REVERSE TRANSCRIPTASE"/>
    <property type="match status" value="1"/>
</dbReference>
<dbReference type="Proteomes" id="UP001152320">
    <property type="component" value="Chromosome 19"/>
</dbReference>
<evidence type="ECO:0000259" key="1">
    <source>
        <dbReference type="Pfam" id="PF26215"/>
    </source>
</evidence>
<reference evidence="2" key="1">
    <citation type="submission" date="2021-10" db="EMBL/GenBank/DDBJ databases">
        <title>Tropical sea cucumber genome reveals ecological adaptation and Cuvierian tubules defense mechanism.</title>
        <authorList>
            <person name="Chen T."/>
        </authorList>
    </citation>
    <scope>NUCLEOTIDE SEQUENCE</scope>
    <source>
        <strain evidence="2">Nanhai2018</strain>
        <tissue evidence="2">Muscle</tissue>
    </source>
</reference>
<dbReference type="PANTHER" id="PTHR21301:SF10">
    <property type="entry name" value="REVERSE TRANSCRIPTASE DOMAIN-CONTAINING PROTEIN"/>
    <property type="match status" value="1"/>
</dbReference>
<dbReference type="OrthoDB" id="10025388at2759"/>
<evidence type="ECO:0000313" key="3">
    <source>
        <dbReference type="Proteomes" id="UP001152320"/>
    </source>
</evidence>
<sequence length="107" mass="11829">MGKVGVTDASPSQNFSRVSVHFLDTSVTIEDGSLKVVFSNKSTDKHNYLLPSSCHPLHCTNNIPYSQALHIKSICSSEADFKIMDSTSEIQCKMPSKRQEIPCVLKL</sequence>
<protein>
    <recommendedName>
        <fullName evidence="1">Helix-turn-helix domain-containing protein</fullName>
    </recommendedName>
</protein>
<comment type="caution">
    <text evidence="2">The sequence shown here is derived from an EMBL/GenBank/DDBJ whole genome shotgun (WGS) entry which is preliminary data.</text>
</comment>
<dbReference type="AlphaFoldDB" id="A0A9Q1BDA4"/>
<dbReference type="EMBL" id="JAIZAY010000019">
    <property type="protein sequence ID" value="KAJ8023481.1"/>
    <property type="molecule type" value="Genomic_DNA"/>
</dbReference>
<name>A0A9Q1BDA4_HOLLE</name>
<organism evidence="2 3">
    <name type="scientific">Holothuria leucospilota</name>
    <name type="common">Black long sea cucumber</name>
    <name type="synonym">Mertensiothuria leucospilota</name>
    <dbReference type="NCBI Taxonomy" id="206669"/>
    <lineage>
        <taxon>Eukaryota</taxon>
        <taxon>Metazoa</taxon>
        <taxon>Echinodermata</taxon>
        <taxon>Eleutherozoa</taxon>
        <taxon>Echinozoa</taxon>
        <taxon>Holothuroidea</taxon>
        <taxon>Aspidochirotacea</taxon>
        <taxon>Aspidochirotida</taxon>
        <taxon>Holothuriidae</taxon>
        <taxon>Holothuria</taxon>
    </lineage>
</organism>
<feature type="domain" description="Helix-turn-helix" evidence="1">
    <location>
        <begin position="48"/>
        <end position="82"/>
    </location>
</feature>
<keyword evidence="3" id="KW-1185">Reference proteome</keyword>
<evidence type="ECO:0000313" key="2">
    <source>
        <dbReference type="EMBL" id="KAJ8023481.1"/>
    </source>
</evidence>
<dbReference type="InterPro" id="IPR058912">
    <property type="entry name" value="HTH_animal"/>
</dbReference>